<gene>
    <name evidence="7" type="ORF">SAMN02745975_01737</name>
</gene>
<dbReference type="EMBL" id="FQZV01000020">
    <property type="protein sequence ID" value="SHJ30102.1"/>
    <property type="molecule type" value="Genomic_DNA"/>
</dbReference>
<evidence type="ECO:0000256" key="4">
    <source>
        <dbReference type="ARBA" id="ARBA00022989"/>
    </source>
</evidence>
<evidence type="ECO:0000256" key="1">
    <source>
        <dbReference type="ARBA" id="ARBA00004141"/>
    </source>
</evidence>
<dbReference type="InterPro" id="IPR051598">
    <property type="entry name" value="TSUP/Inactive_protease-like"/>
</dbReference>
<dbReference type="PANTHER" id="PTHR43701">
    <property type="entry name" value="MEMBRANE TRANSPORTER PROTEIN MJ0441-RELATED"/>
    <property type="match status" value="1"/>
</dbReference>
<evidence type="ECO:0000313" key="7">
    <source>
        <dbReference type="EMBL" id="SHJ30102.1"/>
    </source>
</evidence>
<comment type="subcellular location">
    <subcellularLocation>
        <location evidence="6">Cell membrane</location>
        <topology evidence="6">Multi-pass membrane protein</topology>
    </subcellularLocation>
    <subcellularLocation>
        <location evidence="1">Membrane</location>
        <topology evidence="1">Multi-pass membrane protein</topology>
    </subcellularLocation>
</comment>
<dbReference type="Pfam" id="PF01925">
    <property type="entry name" value="TauE"/>
    <property type="match status" value="1"/>
</dbReference>
<protein>
    <recommendedName>
        <fullName evidence="6">Probable membrane transporter protein</fullName>
    </recommendedName>
</protein>
<dbReference type="Proteomes" id="UP000184536">
    <property type="component" value="Unassembled WGS sequence"/>
</dbReference>
<reference evidence="8" key="1">
    <citation type="submission" date="2016-11" db="EMBL/GenBank/DDBJ databases">
        <authorList>
            <person name="Varghese N."/>
            <person name="Submissions S."/>
        </authorList>
    </citation>
    <scope>NUCLEOTIDE SEQUENCE [LARGE SCALE GENOMIC DNA]</scope>
    <source>
        <strain evidence="8">DSM 17957</strain>
    </source>
</reference>
<evidence type="ECO:0000313" key="8">
    <source>
        <dbReference type="Proteomes" id="UP000184536"/>
    </source>
</evidence>
<feature type="transmembrane region" description="Helical" evidence="6">
    <location>
        <begin position="102"/>
        <end position="119"/>
    </location>
</feature>
<feature type="transmembrane region" description="Helical" evidence="6">
    <location>
        <begin position="49"/>
        <end position="67"/>
    </location>
</feature>
<accession>A0A1M6I6S1</accession>
<evidence type="ECO:0000256" key="3">
    <source>
        <dbReference type="ARBA" id="ARBA00022692"/>
    </source>
</evidence>
<dbReference type="OrthoDB" id="9791444at2"/>
<organism evidence="7 8">
    <name type="scientific">Geosporobacter subterraneus DSM 17957</name>
    <dbReference type="NCBI Taxonomy" id="1121919"/>
    <lineage>
        <taxon>Bacteria</taxon>
        <taxon>Bacillati</taxon>
        <taxon>Bacillota</taxon>
        <taxon>Clostridia</taxon>
        <taxon>Peptostreptococcales</taxon>
        <taxon>Thermotaleaceae</taxon>
        <taxon>Geosporobacter</taxon>
    </lineage>
</organism>
<keyword evidence="8" id="KW-1185">Reference proteome</keyword>
<sequence length="120" mass="12938">MNKKSFSFKLLLLGLVSGVMNGLFGAGGGTILVPGMFFLLNVSQHKSHATAIAIILPLTLVSAFIYIQHGIIVWDVTLKVILGGVVGSYIGARLFSRIPDHLLRKAFGIFMIIAAIRMVL</sequence>
<evidence type="ECO:0000256" key="6">
    <source>
        <dbReference type="RuleBase" id="RU363041"/>
    </source>
</evidence>
<evidence type="ECO:0000256" key="2">
    <source>
        <dbReference type="ARBA" id="ARBA00009142"/>
    </source>
</evidence>
<dbReference type="STRING" id="1121919.SAMN02745975_01737"/>
<evidence type="ECO:0000256" key="5">
    <source>
        <dbReference type="ARBA" id="ARBA00023136"/>
    </source>
</evidence>
<keyword evidence="4 6" id="KW-1133">Transmembrane helix</keyword>
<name>A0A1M6I6S1_9FIRM</name>
<proteinExistence type="inferred from homology"/>
<keyword evidence="6" id="KW-1003">Cell membrane</keyword>
<comment type="similarity">
    <text evidence="2 6">Belongs to the 4-toluene sulfonate uptake permease (TSUP) (TC 2.A.102) family.</text>
</comment>
<dbReference type="AlphaFoldDB" id="A0A1M6I6S1"/>
<dbReference type="RefSeq" id="WP_110940903.1">
    <property type="nucleotide sequence ID" value="NZ_FQZV01000020.1"/>
</dbReference>
<dbReference type="PANTHER" id="PTHR43701:SF2">
    <property type="entry name" value="MEMBRANE TRANSPORTER PROTEIN YJNA-RELATED"/>
    <property type="match status" value="1"/>
</dbReference>
<dbReference type="GO" id="GO:0005886">
    <property type="term" value="C:plasma membrane"/>
    <property type="evidence" value="ECO:0007669"/>
    <property type="project" value="UniProtKB-SubCell"/>
</dbReference>
<keyword evidence="3 6" id="KW-0812">Transmembrane</keyword>
<keyword evidence="5 6" id="KW-0472">Membrane</keyword>
<feature type="transmembrane region" description="Helical" evidence="6">
    <location>
        <begin position="76"/>
        <end position="96"/>
    </location>
</feature>
<dbReference type="InterPro" id="IPR002781">
    <property type="entry name" value="TM_pro_TauE-like"/>
</dbReference>